<dbReference type="InterPro" id="IPR043917">
    <property type="entry name" value="DUF5753"/>
</dbReference>
<proteinExistence type="predicted"/>
<dbReference type="InterPro" id="IPR001387">
    <property type="entry name" value="Cro/C1-type_HTH"/>
</dbReference>
<dbReference type="CDD" id="cd00093">
    <property type="entry name" value="HTH_XRE"/>
    <property type="match status" value="1"/>
</dbReference>
<accession>A0A895XLS0</accession>
<evidence type="ECO:0000313" key="2">
    <source>
        <dbReference type="EMBL" id="QSB06641.1"/>
    </source>
</evidence>
<evidence type="ECO:0000313" key="3">
    <source>
        <dbReference type="Proteomes" id="UP000662939"/>
    </source>
</evidence>
<dbReference type="InterPro" id="IPR010982">
    <property type="entry name" value="Lambda_DNA-bd_dom_sf"/>
</dbReference>
<feature type="domain" description="DUF5753" evidence="1">
    <location>
        <begin position="97"/>
        <end position="265"/>
    </location>
</feature>
<dbReference type="Gene3D" id="1.10.260.40">
    <property type="entry name" value="lambda repressor-like DNA-binding domains"/>
    <property type="match status" value="1"/>
</dbReference>
<dbReference type="Pfam" id="PF19054">
    <property type="entry name" value="DUF5753"/>
    <property type="match status" value="1"/>
</dbReference>
<dbReference type="Proteomes" id="UP000662939">
    <property type="component" value="Chromosome"/>
</dbReference>
<sequence>MNSRFVRWRIGRTLQRLIEKNGWSIREAAEILGTNKDTLSRHLSGANDRYDPARILGWVMLLDGGEQLAYEMKHLADISSSRASGLAREHSGVPSWLITMEHEMSAIDMYQSELIHGLFQIPSYMDAISEQDQTATSEIAEKSRLSKLKRQDATFNKTCGQPPSIRMILNDTCLTRLDGTSIKKFQVAHLVELNKEDNIGIYILAIRQGIHPSMDGSYSIMTLDQTSNFQVVYTESLAGSQYYESPSRLEQYRKTFNATLAMSVELEEYLNANQHEA</sequence>
<dbReference type="AlphaFoldDB" id="A0A895XLS0"/>
<keyword evidence="3" id="KW-1185">Reference proteome</keyword>
<dbReference type="KEGG" id="nav:JQS30_07030"/>
<reference evidence="2" key="1">
    <citation type="submission" date="2021-02" db="EMBL/GenBank/DDBJ databases">
        <title>Natronoglycomyces albus gen. nov., sp. nov, a haloalkaliphilic actinobacterium from a soda solonchak soil.</title>
        <authorList>
            <person name="Sorokin D.Y."/>
            <person name="Khijniak T.V."/>
            <person name="Zakharycheva A.P."/>
            <person name="Boueva O.V."/>
            <person name="Ariskina E.V."/>
            <person name="Hahnke R.L."/>
            <person name="Bunk B."/>
            <person name="Sproer C."/>
            <person name="Schumann P."/>
            <person name="Evtushenko L.I."/>
            <person name="Kublanov I.V."/>
        </authorList>
    </citation>
    <scope>NUCLEOTIDE SEQUENCE</scope>
    <source>
        <strain evidence="2">DSM 106290</strain>
    </source>
</reference>
<evidence type="ECO:0000259" key="1">
    <source>
        <dbReference type="Pfam" id="PF19054"/>
    </source>
</evidence>
<dbReference type="GO" id="GO:0003677">
    <property type="term" value="F:DNA binding"/>
    <property type="evidence" value="ECO:0007669"/>
    <property type="project" value="InterPro"/>
</dbReference>
<dbReference type="SUPFAM" id="SSF47413">
    <property type="entry name" value="lambda repressor-like DNA-binding domains"/>
    <property type="match status" value="1"/>
</dbReference>
<name>A0A895XLS0_9ACTN</name>
<gene>
    <name evidence="2" type="ORF">JQS30_07030</name>
</gene>
<dbReference type="RefSeq" id="WP_213172652.1">
    <property type="nucleotide sequence ID" value="NZ_CP070496.1"/>
</dbReference>
<dbReference type="EMBL" id="CP070496">
    <property type="protein sequence ID" value="QSB06641.1"/>
    <property type="molecule type" value="Genomic_DNA"/>
</dbReference>
<protein>
    <submittedName>
        <fullName evidence="2">Helix-turn-helix transcriptional regulator</fullName>
    </submittedName>
</protein>
<organism evidence="2 3">
    <name type="scientific">Natronoglycomyces albus</name>
    <dbReference type="NCBI Taxonomy" id="2811108"/>
    <lineage>
        <taxon>Bacteria</taxon>
        <taxon>Bacillati</taxon>
        <taxon>Actinomycetota</taxon>
        <taxon>Actinomycetes</taxon>
        <taxon>Glycomycetales</taxon>
        <taxon>Glycomycetaceae</taxon>
        <taxon>Natronoglycomyces</taxon>
    </lineage>
</organism>